<dbReference type="InterPro" id="IPR008979">
    <property type="entry name" value="Galactose-bd-like_sf"/>
</dbReference>
<dbReference type="CDD" id="cd00055">
    <property type="entry name" value="EGF_Lam"/>
    <property type="match status" value="1"/>
</dbReference>
<dbReference type="InterPro" id="IPR016130">
    <property type="entry name" value="Tyr_Pase_AS"/>
</dbReference>
<evidence type="ECO:0000256" key="3">
    <source>
        <dbReference type="ARBA" id="ARBA00022723"/>
    </source>
</evidence>
<comment type="catalytic activity">
    <reaction evidence="8">
        <text>O-phospho-L-tyrosyl-[protein] + H2O = L-tyrosyl-[protein] + phosphate</text>
        <dbReference type="Rhea" id="RHEA:10684"/>
        <dbReference type="Rhea" id="RHEA-COMP:10136"/>
        <dbReference type="Rhea" id="RHEA-COMP:20101"/>
        <dbReference type="ChEBI" id="CHEBI:15377"/>
        <dbReference type="ChEBI" id="CHEBI:43474"/>
        <dbReference type="ChEBI" id="CHEBI:46858"/>
        <dbReference type="ChEBI" id="CHEBI:61978"/>
        <dbReference type="EC" id="3.1.3.48"/>
    </reaction>
</comment>
<dbReference type="PRINTS" id="PR00700">
    <property type="entry name" value="PRTYPHPHTASE"/>
</dbReference>
<dbReference type="InterPro" id="IPR000387">
    <property type="entry name" value="Tyr_Pase_dom"/>
</dbReference>
<dbReference type="SMART" id="SM00194">
    <property type="entry name" value="PTPc"/>
    <property type="match status" value="2"/>
</dbReference>
<dbReference type="OrthoDB" id="6277409at2759"/>
<feature type="domain" description="Tyrosine-protein phosphatase" evidence="11">
    <location>
        <begin position="707"/>
        <end position="959"/>
    </location>
</feature>
<dbReference type="AlphaFoldDB" id="A0A9W3AC05"/>
<dbReference type="CDD" id="cd00047">
    <property type="entry name" value="PTPc"/>
    <property type="match status" value="2"/>
</dbReference>
<sequence length="1273" mass="143772">MLEMTDCFVGYSLLLLFNCFNTGITCEPRNRYGWFGSKWQYKCHCVNSCGADGECKGGCASGWFGAKCQYQDLITFAQGKITSENEEVSELQDNNDKTCSDKKTIKVDFKTDYYFSWLRAVVEYSHSTRPSILLQDNANKVIQCTVNKVIVVDNIYMDIQCFASTPVRYLIMQTEGVKLCTLWVSGGKNVALMQTASQSSTFTSSELSHACNAVDGNTNGQYIGRSCSHTDQDDPNPNWELSFTNPSLVNRIVLYNRIEASRRLQQFNVDVLYTTTLWSSHPLYDSRNITIFTTPNQMVTFLRVSLNPSALIHNEKYLTLCEVEVYSECPQESWGLECDKTCDQKCDKSCRQDDGLCTNNCIGFRNPPLCSIACRSGFYGRNCSEKCSTFCKSQVCDSRNGLCKSCITGYKGGYCNEECPKGTWGDKCSNNCSLNCITNNECDNIKGKCQNGCKPGFQPPNCEKKCRKGTWGDKCLNSCSLNCITNNECDNIKGECQNGCKPGFQLPNCEEKCPKGTWGYKCSNNCSLNCITNNECDNIKGECQNGCKPGFQLPNCEKSCSKGTHGSQCSQNCSNNCLHNDCNTVSGICFNCTSGYLGKYCEQSSLSTSGHSTVIVITLVILTLLIVVAVVVLIWRFRKRDTSHFKLLPFSKKSVTSCNKYIEDDMELDLRITEIKSESPVVKISDITSVSVNVIQAYLTSKGREFFFQQFKSVIQPKNVTTEAALSDENRGKNRYKNISPYDHSRVCLKINIDSKEGDYINASYIKNYKGEIKFIASQGPNKVMIDDFIRMLWEQRTDVIAMLTRTVENGKIKCEQYWPEKGTLHFGKIKVKLLYTETFADFSIRKLELIKKDEISHSVTQLHFHSWPDQNVPSSPWGLLEFNHKVSSIQTSKPIVVHCSAGVGRTGTFIGLCDLIDQARETGCVDFFDTLVRLRQDRMWMIQTAEQYIFLHKAVLVSSLYLGTYNEANEFYEKAGELGQKTSSGKTKLEEEYQNICSTSAYLESDSNNVAESESEETKNVYENSASVKTSRKNRFSNILPKSDYRVFLASEPKDSGTYINAVFVQNFRHKDQHILTQLPMPQTLVDFWRMVTEYKVSLVVSFESDTSATDESVAEYLPSNEDQVIMCTPFKISSAYRKETDLWEERNLTVHKKSEHHKLVHLKSKFTDLDSRKLLTFIKQLRSYDASGKTVYMCRNGATYSGLISVLCNLMDRLDNDMSCSIPIAVGLIKSVRPQAISTLEQYKLLFDILLRYTENSSVYGNVSLKTQKTP</sequence>
<evidence type="ECO:0000259" key="11">
    <source>
        <dbReference type="PROSITE" id="PS50055"/>
    </source>
</evidence>
<keyword evidence="9" id="KW-1133">Transmembrane helix</keyword>
<dbReference type="Gene3D" id="2.170.300.10">
    <property type="entry name" value="Tie2 ligand-binding domain superfamily"/>
    <property type="match status" value="2"/>
</dbReference>
<dbReference type="Proteomes" id="UP001165740">
    <property type="component" value="Chromosome 5"/>
</dbReference>
<keyword evidence="7" id="KW-1015">Disulfide bond</keyword>
<dbReference type="SMART" id="SM00181">
    <property type="entry name" value="EGF"/>
    <property type="match status" value="6"/>
</dbReference>
<feature type="transmembrane region" description="Helical" evidence="9">
    <location>
        <begin position="614"/>
        <end position="637"/>
    </location>
</feature>
<organism evidence="13 14">
    <name type="scientific">Biomphalaria glabrata</name>
    <name type="common">Bloodfluke planorb</name>
    <name type="synonym">Freshwater snail</name>
    <dbReference type="NCBI Taxonomy" id="6526"/>
    <lineage>
        <taxon>Eukaryota</taxon>
        <taxon>Metazoa</taxon>
        <taxon>Spiralia</taxon>
        <taxon>Lophotrochozoa</taxon>
        <taxon>Mollusca</taxon>
        <taxon>Gastropoda</taxon>
        <taxon>Heterobranchia</taxon>
        <taxon>Euthyneura</taxon>
        <taxon>Panpulmonata</taxon>
        <taxon>Hygrophila</taxon>
        <taxon>Lymnaeoidea</taxon>
        <taxon>Planorbidae</taxon>
        <taxon>Biomphalaria</taxon>
    </lineage>
</organism>
<dbReference type="PROSITE" id="PS50056">
    <property type="entry name" value="TYR_PHOSPHATASE_2"/>
    <property type="match status" value="2"/>
</dbReference>
<dbReference type="InterPro" id="IPR000742">
    <property type="entry name" value="EGF"/>
</dbReference>
<evidence type="ECO:0000256" key="6">
    <source>
        <dbReference type="ARBA" id="ARBA00022912"/>
    </source>
</evidence>
<evidence type="ECO:0000256" key="7">
    <source>
        <dbReference type="ARBA" id="ARBA00023157"/>
    </source>
</evidence>
<feature type="domain" description="Tyrosine-protein phosphatase" evidence="11">
    <location>
        <begin position="990"/>
        <end position="1255"/>
    </location>
</feature>
<dbReference type="PANTHER" id="PTHR19134:SF562">
    <property type="entry name" value="PROTEIN-TYROSINE-PHOSPHATASE"/>
    <property type="match status" value="1"/>
</dbReference>
<dbReference type="SMART" id="SM00607">
    <property type="entry name" value="FTP"/>
    <property type="match status" value="1"/>
</dbReference>
<evidence type="ECO:0000313" key="13">
    <source>
        <dbReference type="Proteomes" id="UP001165740"/>
    </source>
</evidence>
<name>A0A9W3AC05_BIOGL</name>
<keyword evidence="3" id="KW-0479">Metal-binding</keyword>
<evidence type="ECO:0000256" key="5">
    <source>
        <dbReference type="ARBA" id="ARBA00022837"/>
    </source>
</evidence>
<dbReference type="OMA" id="CDNIKGE"/>
<dbReference type="PANTHER" id="PTHR19134">
    <property type="entry name" value="RECEPTOR-TYPE TYROSINE-PROTEIN PHOSPHATASE"/>
    <property type="match status" value="1"/>
</dbReference>
<dbReference type="PROSITE" id="PS50055">
    <property type="entry name" value="TYR_PHOSPHATASE_PTP"/>
    <property type="match status" value="2"/>
</dbReference>
<dbReference type="SUPFAM" id="SSF52799">
    <property type="entry name" value="(Phosphotyrosine protein) phosphatases II"/>
    <property type="match status" value="2"/>
</dbReference>
<evidence type="ECO:0000256" key="8">
    <source>
        <dbReference type="ARBA" id="ARBA00051722"/>
    </source>
</evidence>
<keyword evidence="5" id="KW-0106">Calcium</keyword>
<dbReference type="EC" id="3.1.3.48" evidence="2"/>
<evidence type="ECO:0000313" key="14">
    <source>
        <dbReference type="RefSeq" id="XP_055884822.1"/>
    </source>
</evidence>
<feature type="signal peptide" evidence="10">
    <location>
        <begin position="1"/>
        <end position="26"/>
    </location>
</feature>
<dbReference type="InterPro" id="IPR009030">
    <property type="entry name" value="Growth_fac_rcpt_cys_sf"/>
</dbReference>
<keyword evidence="13" id="KW-1185">Reference proteome</keyword>
<dbReference type="InterPro" id="IPR006585">
    <property type="entry name" value="FTP1"/>
</dbReference>
<dbReference type="Gene3D" id="2.60.120.260">
    <property type="entry name" value="Galactose-binding domain-like"/>
    <property type="match status" value="1"/>
</dbReference>
<dbReference type="InterPro" id="IPR029021">
    <property type="entry name" value="Prot-tyrosine_phosphatase-like"/>
</dbReference>
<dbReference type="FunFam" id="3.90.190.10:FF:000102">
    <property type="entry name" value="Receptor-type tyrosine-protein phosphatase"/>
    <property type="match status" value="1"/>
</dbReference>
<keyword evidence="6" id="KW-0904">Protein phosphatase</keyword>
<feature type="domain" description="Tyrosine specific protein phosphatases" evidence="12">
    <location>
        <begin position="881"/>
        <end position="950"/>
    </location>
</feature>
<evidence type="ECO:0000256" key="10">
    <source>
        <dbReference type="SAM" id="SignalP"/>
    </source>
</evidence>
<dbReference type="GO" id="GO:0046872">
    <property type="term" value="F:metal ion binding"/>
    <property type="evidence" value="ECO:0007669"/>
    <property type="project" value="UniProtKB-KW"/>
</dbReference>
<reference evidence="14" key="1">
    <citation type="submission" date="2025-08" db="UniProtKB">
        <authorList>
            <consortium name="RefSeq"/>
        </authorList>
    </citation>
    <scope>IDENTIFICATION</scope>
</reference>
<comment type="similarity">
    <text evidence="1">Belongs to the protein-tyrosine phosphatase family.</text>
</comment>
<keyword evidence="9" id="KW-0472">Membrane</keyword>
<keyword evidence="4" id="KW-0378">Hydrolase</keyword>
<dbReference type="InterPro" id="IPR002049">
    <property type="entry name" value="LE_dom"/>
</dbReference>
<proteinExistence type="inferred from homology"/>
<evidence type="ECO:0000256" key="2">
    <source>
        <dbReference type="ARBA" id="ARBA00013064"/>
    </source>
</evidence>
<dbReference type="Gene3D" id="3.90.190.10">
    <property type="entry name" value="Protein tyrosine phosphatase superfamily"/>
    <property type="match status" value="2"/>
</dbReference>
<dbReference type="SUPFAM" id="SSF49785">
    <property type="entry name" value="Galactose-binding domain-like"/>
    <property type="match status" value="1"/>
</dbReference>
<dbReference type="SUPFAM" id="SSF57184">
    <property type="entry name" value="Growth factor receptor domain"/>
    <property type="match status" value="1"/>
</dbReference>
<evidence type="ECO:0000256" key="9">
    <source>
        <dbReference type="SAM" id="Phobius"/>
    </source>
</evidence>
<feature type="chain" id="PRO_5040920994" description="protein-tyrosine-phosphatase" evidence="10">
    <location>
        <begin position="27"/>
        <end position="1273"/>
    </location>
</feature>
<dbReference type="InterPro" id="IPR000242">
    <property type="entry name" value="PTP_cat"/>
</dbReference>
<dbReference type="SMART" id="SM00404">
    <property type="entry name" value="PTPc_motif"/>
    <property type="match status" value="2"/>
</dbReference>
<protein>
    <recommendedName>
        <fullName evidence="2">protein-tyrosine-phosphatase</fullName>
        <ecNumber evidence="2">3.1.3.48</ecNumber>
    </recommendedName>
</protein>
<dbReference type="InterPro" id="IPR003595">
    <property type="entry name" value="Tyr_Pase_cat"/>
</dbReference>
<dbReference type="InterPro" id="IPR050348">
    <property type="entry name" value="Protein-Tyr_Phosphatase"/>
</dbReference>
<dbReference type="RefSeq" id="XP_055884822.1">
    <property type="nucleotide sequence ID" value="XM_056028847.1"/>
</dbReference>
<dbReference type="GeneID" id="106072345"/>
<evidence type="ECO:0000259" key="12">
    <source>
        <dbReference type="PROSITE" id="PS50056"/>
    </source>
</evidence>
<feature type="domain" description="Tyrosine specific protein phosphatases" evidence="12">
    <location>
        <begin position="1174"/>
        <end position="1246"/>
    </location>
</feature>
<keyword evidence="10" id="KW-0732">Signal</keyword>
<dbReference type="GO" id="GO:0004725">
    <property type="term" value="F:protein tyrosine phosphatase activity"/>
    <property type="evidence" value="ECO:0007669"/>
    <property type="project" value="UniProtKB-EC"/>
</dbReference>
<dbReference type="Pfam" id="PF22633">
    <property type="entry name" value="F5_F8_type_C_2"/>
    <property type="match status" value="1"/>
</dbReference>
<gene>
    <name evidence="14" type="primary">LOC106072345</name>
</gene>
<keyword evidence="9" id="KW-0812">Transmembrane</keyword>
<dbReference type="PROSITE" id="PS00383">
    <property type="entry name" value="TYR_PHOSPHATASE_1"/>
    <property type="match status" value="1"/>
</dbReference>
<evidence type="ECO:0000256" key="1">
    <source>
        <dbReference type="ARBA" id="ARBA00009580"/>
    </source>
</evidence>
<accession>A0A9W3AC05</accession>
<dbReference type="Pfam" id="PF00102">
    <property type="entry name" value="Y_phosphatase"/>
    <property type="match status" value="2"/>
</dbReference>
<evidence type="ECO:0000256" key="4">
    <source>
        <dbReference type="ARBA" id="ARBA00022801"/>
    </source>
</evidence>